<dbReference type="Proteomes" id="UP000799757">
    <property type="component" value="Unassembled WGS sequence"/>
</dbReference>
<dbReference type="EMBL" id="MU001815">
    <property type="protein sequence ID" value="KAF2797071.1"/>
    <property type="molecule type" value="Genomic_DNA"/>
</dbReference>
<keyword evidence="3" id="KW-1185">Reference proteome</keyword>
<feature type="compositionally biased region" description="Low complexity" evidence="1">
    <location>
        <begin position="124"/>
        <end position="133"/>
    </location>
</feature>
<gene>
    <name evidence="2" type="ORF">K505DRAFT_358731</name>
</gene>
<evidence type="ECO:0000256" key="1">
    <source>
        <dbReference type="SAM" id="MobiDB-lite"/>
    </source>
</evidence>
<feature type="compositionally biased region" description="Gly residues" evidence="1">
    <location>
        <begin position="82"/>
        <end position="108"/>
    </location>
</feature>
<sequence>MPLDTPSHTHHRYPTPTPFRYPDLSTHAPVEPGDGVDNDNWDWGLFPNPAGDGVDNHGGGGKGVHGLYAQSGKGQGEKGDGGEGQGGKGQGGKGQGGKGQGGKGGYGGETVPNAGADDTEQNPENENTTATPTSIDCTTPTVVSTIYPSWFKDLSVRIVARQTQAPKY</sequence>
<feature type="region of interest" description="Disordered" evidence="1">
    <location>
        <begin position="1"/>
        <end position="139"/>
    </location>
</feature>
<organism evidence="2 3">
    <name type="scientific">Melanomma pulvis-pyrius CBS 109.77</name>
    <dbReference type="NCBI Taxonomy" id="1314802"/>
    <lineage>
        <taxon>Eukaryota</taxon>
        <taxon>Fungi</taxon>
        <taxon>Dikarya</taxon>
        <taxon>Ascomycota</taxon>
        <taxon>Pezizomycotina</taxon>
        <taxon>Dothideomycetes</taxon>
        <taxon>Pleosporomycetidae</taxon>
        <taxon>Pleosporales</taxon>
        <taxon>Melanommataceae</taxon>
        <taxon>Melanomma</taxon>
    </lineage>
</organism>
<reference evidence="2" key="1">
    <citation type="journal article" date="2020" name="Stud. Mycol.">
        <title>101 Dothideomycetes genomes: a test case for predicting lifestyles and emergence of pathogens.</title>
        <authorList>
            <person name="Haridas S."/>
            <person name="Albert R."/>
            <person name="Binder M."/>
            <person name="Bloem J."/>
            <person name="Labutti K."/>
            <person name="Salamov A."/>
            <person name="Andreopoulos B."/>
            <person name="Baker S."/>
            <person name="Barry K."/>
            <person name="Bills G."/>
            <person name="Bluhm B."/>
            <person name="Cannon C."/>
            <person name="Castanera R."/>
            <person name="Culley D."/>
            <person name="Daum C."/>
            <person name="Ezra D."/>
            <person name="Gonzalez J."/>
            <person name="Henrissat B."/>
            <person name="Kuo A."/>
            <person name="Liang C."/>
            <person name="Lipzen A."/>
            <person name="Lutzoni F."/>
            <person name="Magnuson J."/>
            <person name="Mondo S."/>
            <person name="Nolan M."/>
            <person name="Ohm R."/>
            <person name="Pangilinan J."/>
            <person name="Park H.-J."/>
            <person name="Ramirez L."/>
            <person name="Alfaro M."/>
            <person name="Sun H."/>
            <person name="Tritt A."/>
            <person name="Yoshinaga Y."/>
            <person name="Zwiers L.-H."/>
            <person name="Turgeon B."/>
            <person name="Goodwin S."/>
            <person name="Spatafora J."/>
            <person name="Crous P."/>
            <person name="Grigoriev I."/>
        </authorList>
    </citation>
    <scope>NUCLEOTIDE SEQUENCE</scope>
    <source>
        <strain evidence="2">CBS 109.77</strain>
    </source>
</reference>
<protein>
    <submittedName>
        <fullName evidence="2">Uncharacterized protein</fullName>
    </submittedName>
</protein>
<evidence type="ECO:0000313" key="3">
    <source>
        <dbReference type="Proteomes" id="UP000799757"/>
    </source>
</evidence>
<evidence type="ECO:0000313" key="2">
    <source>
        <dbReference type="EMBL" id="KAF2797071.1"/>
    </source>
</evidence>
<accession>A0A6A6XKS2</accession>
<dbReference type="AlphaFoldDB" id="A0A6A6XKS2"/>
<proteinExistence type="predicted"/>
<name>A0A6A6XKS2_9PLEO</name>